<feature type="compositionally biased region" description="Basic and acidic residues" evidence="7">
    <location>
        <begin position="381"/>
        <end position="402"/>
    </location>
</feature>
<dbReference type="GO" id="GO:0000978">
    <property type="term" value="F:RNA polymerase II cis-regulatory region sequence-specific DNA binding"/>
    <property type="evidence" value="ECO:0007669"/>
    <property type="project" value="TreeGrafter"/>
</dbReference>
<feature type="domain" description="C2H2-type" evidence="8">
    <location>
        <begin position="212"/>
        <end position="239"/>
    </location>
</feature>
<feature type="compositionally biased region" description="Low complexity" evidence="7">
    <location>
        <begin position="46"/>
        <end position="68"/>
    </location>
</feature>
<dbReference type="STRING" id="40998.A0A2P8ABQ7"/>
<keyword evidence="1" id="KW-0479">Metal-binding</keyword>
<dbReference type="OrthoDB" id="6365676at2759"/>
<evidence type="ECO:0000256" key="3">
    <source>
        <dbReference type="ARBA" id="ARBA00022771"/>
    </source>
</evidence>
<evidence type="ECO:0000256" key="5">
    <source>
        <dbReference type="ARBA" id="ARBA00023242"/>
    </source>
</evidence>
<name>A0A2P8ABQ7_9PEZI</name>
<dbReference type="Pfam" id="PF00096">
    <property type="entry name" value="zf-C2H2"/>
    <property type="match status" value="1"/>
</dbReference>
<keyword evidence="3 6" id="KW-0863">Zinc-finger</keyword>
<sequence length="402" mass="43418">MDGRNSSGRKVSLLNDCSVQAPVAAPYANPVPVKLPSLSASVGTGSRPSRSASSTPSLSPQTPPLTRSESSDSRAFASPSPLTPQSTSFEHSSQLPYKQQQQPSHQSYYLYRQWNKMDDPTLFPAIPEGAAMSGLPLPPMNGTNQAPRVRSSDSPASESRVSNASAASAAKQTAKKSQYPCPLAKQFNCSDYFTTSGHAARHAKKHTGRKDAICPECNKAFTRKDNMEQHRRTHQNVRGPAKNENRVKKSTKPSVRKSDKSSTTTASLEAAVSQLDDVQAQQQLANPADFMTQSIQPTLIPGNGPYYMNADPIGALPQPMTTDFSGRPPLYRSNYTNSLDFAGNPLPATMTDPNELHFNYPSPGLSNGLNTLALAASGHRRMSEEHTQQSDDGKSSNESRTP</sequence>
<feature type="domain" description="C2H2-type" evidence="8">
    <location>
        <begin position="179"/>
        <end position="211"/>
    </location>
</feature>
<dbReference type="FunFam" id="3.30.160.60:FF:002343">
    <property type="entry name" value="Zinc finger protein 33A"/>
    <property type="match status" value="1"/>
</dbReference>
<dbReference type="GO" id="GO:0005634">
    <property type="term" value="C:nucleus"/>
    <property type="evidence" value="ECO:0007669"/>
    <property type="project" value="TreeGrafter"/>
</dbReference>
<gene>
    <name evidence="9" type="ORF">B9Z65_9075</name>
</gene>
<keyword evidence="4" id="KW-0862">Zinc</keyword>
<dbReference type="GO" id="GO:0001228">
    <property type="term" value="F:DNA-binding transcription activator activity, RNA polymerase II-specific"/>
    <property type="evidence" value="ECO:0007669"/>
    <property type="project" value="TreeGrafter"/>
</dbReference>
<dbReference type="PANTHER" id="PTHR24393">
    <property type="entry name" value="ZINC FINGER PROTEIN"/>
    <property type="match status" value="1"/>
</dbReference>
<accession>A0A2P8ABQ7</accession>
<protein>
    <submittedName>
        <fullName evidence="9">Hydrogen peroxide stress regulator 1</fullName>
    </submittedName>
</protein>
<evidence type="ECO:0000313" key="10">
    <source>
        <dbReference type="Proteomes" id="UP000243723"/>
    </source>
</evidence>
<evidence type="ECO:0000256" key="1">
    <source>
        <dbReference type="ARBA" id="ARBA00022723"/>
    </source>
</evidence>
<comment type="caution">
    <text evidence="9">The sequence shown here is derived from an EMBL/GenBank/DDBJ whole genome shotgun (WGS) entry which is preliminary data.</text>
</comment>
<feature type="region of interest" description="Disordered" evidence="7">
    <location>
        <begin position="375"/>
        <end position="402"/>
    </location>
</feature>
<keyword evidence="10" id="KW-1185">Reference proteome</keyword>
<dbReference type="InterPro" id="IPR013087">
    <property type="entry name" value="Znf_C2H2_type"/>
</dbReference>
<evidence type="ECO:0000259" key="8">
    <source>
        <dbReference type="PROSITE" id="PS50157"/>
    </source>
</evidence>
<reference evidence="9 10" key="1">
    <citation type="submission" date="2017-05" db="EMBL/GenBank/DDBJ databases">
        <title>Draft genome sequence of Elsinoe australis.</title>
        <authorList>
            <person name="Cheng Q."/>
        </authorList>
    </citation>
    <scope>NUCLEOTIDE SEQUENCE [LARGE SCALE GENOMIC DNA]</scope>
    <source>
        <strain evidence="9 10">NL1</strain>
    </source>
</reference>
<feature type="compositionally biased region" description="Low complexity" evidence="7">
    <location>
        <begin position="156"/>
        <end position="177"/>
    </location>
</feature>
<feature type="region of interest" description="Disordered" evidence="7">
    <location>
        <begin position="133"/>
        <end position="177"/>
    </location>
</feature>
<dbReference type="EMBL" id="NHZQ01000037">
    <property type="protein sequence ID" value="PSK57873.1"/>
    <property type="molecule type" value="Genomic_DNA"/>
</dbReference>
<feature type="region of interest" description="Disordered" evidence="7">
    <location>
        <begin position="25"/>
        <end position="104"/>
    </location>
</feature>
<dbReference type="AlphaFoldDB" id="A0A2P8ABQ7"/>
<dbReference type="PANTHER" id="PTHR24393:SF34">
    <property type="entry name" value="PR_SET DOMAIN 13"/>
    <property type="match status" value="1"/>
</dbReference>
<keyword evidence="2" id="KW-0677">Repeat</keyword>
<dbReference type="GO" id="GO:0008270">
    <property type="term" value="F:zinc ion binding"/>
    <property type="evidence" value="ECO:0007669"/>
    <property type="project" value="UniProtKB-KW"/>
</dbReference>
<dbReference type="PROSITE" id="PS50157">
    <property type="entry name" value="ZINC_FINGER_C2H2_2"/>
    <property type="match status" value="2"/>
</dbReference>
<feature type="region of interest" description="Disordered" evidence="7">
    <location>
        <begin position="224"/>
        <end position="267"/>
    </location>
</feature>
<dbReference type="InterPro" id="IPR036236">
    <property type="entry name" value="Znf_C2H2_sf"/>
</dbReference>
<dbReference type="Proteomes" id="UP000243723">
    <property type="component" value="Unassembled WGS sequence"/>
</dbReference>
<organism evidence="9 10">
    <name type="scientific">Elsinoe australis</name>
    <dbReference type="NCBI Taxonomy" id="40998"/>
    <lineage>
        <taxon>Eukaryota</taxon>
        <taxon>Fungi</taxon>
        <taxon>Dikarya</taxon>
        <taxon>Ascomycota</taxon>
        <taxon>Pezizomycotina</taxon>
        <taxon>Dothideomycetes</taxon>
        <taxon>Dothideomycetidae</taxon>
        <taxon>Myriangiales</taxon>
        <taxon>Elsinoaceae</taxon>
        <taxon>Elsinoe</taxon>
    </lineage>
</organism>
<feature type="compositionally biased region" description="Polar residues" evidence="7">
    <location>
        <begin position="83"/>
        <end position="104"/>
    </location>
</feature>
<dbReference type="PROSITE" id="PS00028">
    <property type="entry name" value="ZINC_FINGER_C2H2_1"/>
    <property type="match status" value="1"/>
</dbReference>
<evidence type="ECO:0000256" key="4">
    <source>
        <dbReference type="ARBA" id="ARBA00022833"/>
    </source>
</evidence>
<evidence type="ECO:0000256" key="7">
    <source>
        <dbReference type="SAM" id="MobiDB-lite"/>
    </source>
</evidence>
<keyword evidence="5" id="KW-0539">Nucleus</keyword>
<evidence type="ECO:0000256" key="6">
    <source>
        <dbReference type="PROSITE-ProRule" id="PRU00042"/>
    </source>
</evidence>
<proteinExistence type="predicted"/>
<evidence type="ECO:0000313" key="9">
    <source>
        <dbReference type="EMBL" id="PSK57873.1"/>
    </source>
</evidence>
<dbReference type="SMART" id="SM00355">
    <property type="entry name" value="ZnF_C2H2"/>
    <property type="match status" value="2"/>
</dbReference>
<dbReference type="SUPFAM" id="SSF57667">
    <property type="entry name" value="beta-beta-alpha zinc fingers"/>
    <property type="match status" value="1"/>
</dbReference>
<evidence type="ECO:0000256" key="2">
    <source>
        <dbReference type="ARBA" id="ARBA00022737"/>
    </source>
</evidence>
<dbReference type="Gene3D" id="3.30.160.60">
    <property type="entry name" value="Classic Zinc Finger"/>
    <property type="match status" value="1"/>
</dbReference>